<reference evidence="1" key="1">
    <citation type="submission" date="2023-01" db="EMBL/GenBank/DDBJ databases">
        <title>Human gut microbiome strain richness.</title>
        <authorList>
            <person name="Chen-Liaw A."/>
        </authorList>
    </citation>
    <scope>NUCLEOTIDE SEQUENCE</scope>
    <source>
        <strain evidence="1">1001217st2_G6_1001217B_191108</strain>
    </source>
</reference>
<accession>A0AB35IP73</accession>
<dbReference type="Proteomes" id="UP001211987">
    <property type="component" value="Unassembled WGS sequence"/>
</dbReference>
<protein>
    <submittedName>
        <fullName evidence="1">Uncharacterized protein</fullName>
    </submittedName>
</protein>
<dbReference type="AlphaFoldDB" id="A0AB35IP73"/>
<dbReference type="EMBL" id="JAQLKE010000039">
    <property type="protein sequence ID" value="MDB7085413.1"/>
    <property type="molecule type" value="Genomic_DNA"/>
</dbReference>
<evidence type="ECO:0000313" key="1">
    <source>
        <dbReference type="EMBL" id="MDB7085413.1"/>
    </source>
</evidence>
<evidence type="ECO:0000313" key="2">
    <source>
        <dbReference type="Proteomes" id="UP001211987"/>
    </source>
</evidence>
<proteinExistence type="predicted"/>
<name>A0AB35IP73_9FIRM</name>
<gene>
    <name evidence="1" type="ORF">PM738_16520</name>
</gene>
<dbReference type="RefSeq" id="WP_201899707.1">
    <property type="nucleotide sequence ID" value="NZ_CP068170.1"/>
</dbReference>
<comment type="caution">
    <text evidence="1">The sequence shown here is derived from an EMBL/GenBank/DDBJ whole genome shotgun (WGS) entry which is preliminary data.</text>
</comment>
<organism evidence="1 2">
    <name type="scientific">Thomasclavelia ramosa</name>
    <dbReference type="NCBI Taxonomy" id="1547"/>
    <lineage>
        <taxon>Bacteria</taxon>
        <taxon>Bacillati</taxon>
        <taxon>Bacillota</taxon>
        <taxon>Erysipelotrichia</taxon>
        <taxon>Erysipelotrichales</taxon>
        <taxon>Coprobacillaceae</taxon>
        <taxon>Thomasclavelia</taxon>
    </lineage>
</organism>
<dbReference type="GeneID" id="64197012"/>
<sequence>MAVRADTKTTIVDFSDKTEEMEDTTIVYFCIEGDNFLWGYEPFENADFSIVELSNVKELQKLIE</sequence>